<protein>
    <submittedName>
        <fullName evidence="2">Uncharacterized protein</fullName>
    </submittedName>
</protein>
<evidence type="ECO:0000313" key="2">
    <source>
        <dbReference type="EMBL" id="KAF0908213.1"/>
    </source>
</evidence>
<feature type="compositionally biased region" description="Gly residues" evidence="1">
    <location>
        <begin position="1"/>
        <end position="12"/>
    </location>
</feature>
<feature type="compositionally biased region" description="Low complexity" evidence="1">
    <location>
        <begin position="48"/>
        <end position="57"/>
    </location>
</feature>
<name>A0A6G1D8X6_9ORYZ</name>
<evidence type="ECO:0000313" key="3">
    <source>
        <dbReference type="Proteomes" id="UP000479710"/>
    </source>
</evidence>
<proteinExistence type="predicted"/>
<accession>A0A6G1D8X6</accession>
<dbReference type="AlphaFoldDB" id="A0A6G1D8X6"/>
<organism evidence="2 3">
    <name type="scientific">Oryza meyeriana var. granulata</name>
    <dbReference type="NCBI Taxonomy" id="110450"/>
    <lineage>
        <taxon>Eukaryota</taxon>
        <taxon>Viridiplantae</taxon>
        <taxon>Streptophyta</taxon>
        <taxon>Embryophyta</taxon>
        <taxon>Tracheophyta</taxon>
        <taxon>Spermatophyta</taxon>
        <taxon>Magnoliopsida</taxon>
        <taxon>Liliopsida</taxon>
        <taxon>Poales</taxon>
        <taxon>Poaceae</taxon>
        <taxon>BOP clade</taxon>
        <taxon>Oryzoideae</taxon>
        <taxon>Oryzeae</taxon>
        <taxon>Oryzinae</taxon>
        <taxon>Oryza</taxon>
        <taxon>Oryza meyeriana</taxon>
    </lineage>
</organism>
<comment type="caution">
    <text evidence="2">The sequence shown here is derived from an EMBL/GenBank/DDBJ whole genome shotgun (WGS) entry which is preliminary data.</text>
</comment>
<sequence length="92" mass="9581">MRQTLAGGGGLAAGARRRRPPSPEPNQTPPASHAAHNGTSCLPTELRAAGQPASAAAAVEEEHVVYVDRFCNVRRHYGWGPPGGTDVAGAWQ</sequence>
<reference evidence="2 3" key="1">
    <citation type="submission" date="2019-11" db="EMBL/GenBank/DDBJ databases">
        <title>Whole genome sequence of Oryza granulata.</title>
        <authorList>
            <person name="Li W."/>
        </authorList>
    </citation>
    <scope>NUCLEOTIDE SEQUENCE [LARGE SCALE GENOMIC DNA]</scope>
    <source>
        <strain evidence="3">cv. Menghai</strain>
        <tissue evidence="2">Leaf</tissue>
    </source>
</reference>
<gene>
    <name evidence="2" type="ORF">E2562_023838</name>
</gene>
<dbReference type="Proteomes" id="UP000479710">
    <property type="component" value="Unassembled WGS sequence"/>
</dbReference>
<feature type="region of interest" description="Disordered" evidence="1">
    <location>
        <begin position="1"/>
        <end position="57"/>
    </location>
</feature>
<keyword evidence="3" id="KW-1185">Reference proteome</keyword>
<evidence type="ECO:0000256" key="1">
    <source>
        <dbReference type="SAM" id="MobiDB-lite"/>
    </source>
</evidence>
<dbReference type="EMBL" id="SPHZ02000007">
    <property type="protein sequence ID" value="KAF0908213.1"/>
    <property type="molecule type" value="Genomic_DNA"/>
</dbReference>